<gene>
    <name evidence="3" type="ORF">ACFQJC_06640</name>
</gene>
<dbReference type="EMBL" id="JBHTAA010000002">
    <property type="protein sequence ID" value="MFC7203185.1"/>
    <property type="molecule type" value="Genomic_DNA"/>
</dbReference>
<dbReference type="CDD" id="cd01097">
    <property type="entry name" value="Tetrahydromethanopterin_reductase"/>
    <property type="match status" value="1"/>
</dbReference>
<dbReference type="SUPFAM" id="SSF51679">
    <property type="entry name" value="Bacterial luciferase-like"/>
    <property type="match status" value="1"/>
</dbReference>
<comment type="caution">
    <text evidence="3">The sequence shown here is derived from an EMBL/GenBank/DDBJ whole genome shotgun (WGS) entry which is preliminary data.</text>
</comment>
<evidence type="ECO:0000256" key="1">
    <source>
        <dbReference type="ARBA" id="ARBA00023002"/>
    </source>
</evidence>
<dbReference type="Gene3D" id="3.20.20.30">
    <property type="entry name" value="Luciferase-like domain"/>
    <property type="match status" value="1"/>
</dbReference>
<dbReference type="InterPro" id="IPR011251">
    <property type="entry name" value="Luciferase-like_dom"/>
</dbReference>
<dbReference type="EC" id="1.-.-.-" evidence="3"/>
<dbReference type="PANTHER" id="PTHR43244:SF1">
    <property type="entry name" value="5,10-METHYLENETETRAHYDROMETHANOPTERIN REDUCTASE"/>
    <property type="match status" value="1"/>
</dbReference>
<evidence type="ECO:0000313" key="3">
    <source>
        <dbReference type="EMBL" id="MFC7203185.1"/>
    </source>
</evidence>
<dbReference type="RefSeq" id="WP_390222525.1">
    <property type="nucleotide sequence ID" value="NZ_JBHTAA010000002.1"/>
</dbReference>
<dbReference type="Pfam" id="PF00296">
    <property type="entry name" value="Bac_luciferase"/>
    <property type="match status" value="1"/>
</dbReference>
<dbReference type="InterPro" id="IPR019945">
    <property type="entry name" value="F420_G6P_DH-rel"/>
</dbReference>
<dbReference type="Proteomes" id="UP001596481">
    <property type="component" value="Unassembled WGS sequence"/>
</dbReference>
<dbReference type="GO" id="GO:0016491">
    <property type="term" value="F:oxidoreductase activity"/>
    <property type="evidence" value="ECO:0007669"/>
    <property type="project" value="UniProtKB-KW"/>
</dbReference>
<name>A0ABD5ZDN2_9EURY</name>
<proteinExistence type="predicted"/>
<sequence>MVNVGYSLISEEHGPNTLVENAVRAEVAGFEYAMVSDHFHPWLDRQGESPFVWSTLGAIAQATDRLRVGTGVTCPTMRIHPALVAQAAATTAVMSDGRFFLGVGTGERLNEHVTGHRWPPHHVRVEMLQEAIHVIRELWGGEMMSHDGDYFCVENAQLHTVPEERPNVAVAASGTNTARWAGNVGDSLVSTAPDADVVDAFSRGRDDDRRRYGQATVCWAESESEGRRTIHEQWPNGGLPGELGQELATPTHFEQAVGLVTEEQATKHLPCGPDADAHIETIQSYVDAGFDHVNLHQVGPHQQEFLAFYEEEVLPSFE</sequence>
<keyword evidence="1 3" id="KW-0560">Oxidoreductase</keyword>
<dbReference type="AlphaFoldDB" id="A0ABD5ZDN2"/>
<dbReference type="InterPro" id="IPR036661">
    <property type="entry name" value="Luciferase-like_sf"/>
</dbReference>
<feature type="domain" description="Luciferase-like" evidence="2">
    <location>
        <begin position="13"/>
        <end position="292"/>
    </location>
</feature>
<dbReference type="InterPro" id="IPR050564">
    <property type="entry name" value="F420-G6PD/mer"/>
</dbReference>
<keyword evidence="4" id="KW-1185">Reference proteome</keyword>
<reference evidence="3 4" key="1">
    <citation type="journal article" date="2019" name="Int. J. Syst. Evol. Microbiol.">
        <title>The Global Catalogue of Microorganisms (GCM) 10K type strain sequencing project: providing services to taxonomists for standard genome sequencing and annotation.</title>
        <authorList>
            <consortium name="The Broad Institute Genomics Platform"/>
            <consortium name="The Broad Institute Genome Sequencing Center for Infectious Disease"/>
            <person name="Wu L."/>
            <person name="Ma J."/>
        </authorList>
    </citation>
    <scope>NUCLEOTIDE SEQUENCE [LARGE SCALE GENOMIC DNA]</scope>
    <source>
        <strain evidence="3 4">DSM 29988</strain>
    </source>
</reference>
<organism evidence="3 4">
    <name type="scientific">Haloferax namakaokahaiae</name>
    <dbReference type="NCBI Taxonomy" id="1748331"/>
    <lineage>
        <taxon>Archaea</taxon>
        <taxon>Methanobacteriati</taxon>
        <taxon>Methanobacteriota</taxon>
        <taxon>Stenosarchaea group</taxon>
        <taxon>Halobacteria</taxon>
        <taxon>Halobacteriales</taxon>
        <taxon>Haloferacaceae</taxon>
        <taxon>Haloferax</taxon>
    </lineage>
</organism>
<dbReference type="NCBIfam" id="TIGR03557">
    <property type="entry name" value="F420_G6P_family"/>
    <property type="match status" value="1"/>
</dbReference>
<accession>A0ABD5ZDN2</accession>
<dbReference type="PANTHER" id="PTHR43244">
    <property type="match status" value="1"/>
</dbReference>
<protein>
    <submittedName>
        <fullName evidence="3">TIGR03557 family F420-dependent LLM class oxidoreductase</fullName>
        <ecNumber evidence="3">1.-.-.-</ecNumber>
    </submittedName>
</protein>
<evidence type="ECO:0000313" key="4">
    <source>
        <dbReference type="Proteomes" id="UP001596481"/>
    </source>
</evidence>
<evidence type="ECO:0000259" key="2">
    <source>
        <dbReference type="Pfam" id="PF00296"/>
    </source>
</evidence>